<protein>
    <submittedName>
        <fullName evidence="2">Uncharacterized protein</fullName>
    </submittedName>
</protein>
<proteinExistence type="predicted"/>
<keyword evidence="3" id="KW-1185">Reference proteome</keyword>
<evidence type="ECO:0000256" key="1">
    <source>
        <dbReference type="SAM" id="MobiDB-lite"/>
    </source>
</evidence>
<sequence>MYIWASMEGSKSKKVTVASVACSCYEATGGRERSDAADGDGGGGSSDGGGSGGGGCRGGGRVGGGRGGGRGGIGGGGRRPRGGRREGKEEKKEVEDVDKYINKGRREKALENIFWRLFVRCGPVGKSSSAQQEEKPQSSLLITVRSQCEDKSKENRRVIQGSLGNSIPSASKEFVNVQEETSPVPALEFKCERICTHALTRPTTIHHSRKWSYKHSRRVEAN</sequence>
<organism evidence="2 3">
    <name type="scientific">Vespula squamosa</name>
    <name type="common">Southern yellow jacket</name>
    <name type="synonym">Wasp</name>
    <dbReference type="NCBI Taxonomy" id="30214"/>
    <lineage>
        <taxon>Eukaryota</taxon>
        <taxon>Metazoa</taxon>
        <taxon>Ecdysozoa</taxon>
        <taxon>Arthropoda</taxon>
        <taxon>Hexapoda</taxon>
        <taxon>Insecta</taxon>
        <taxon>Pterygota</taxon>
        <taxon>Neoptera</taxon>
        <taxon>Endopterygota</taxon>
        <taxon>Hymenoptera</taxon>
        <taxon>Apocrita</taxon>
        <taxon>Aculeata</taxon>
        <taxon>Vespoidea</taxon>
        <taxon>Vespidae</taxon>
        <taxon>Vespinae</taxon>
        <taxon>Vespula</taxon>
    </lineage>
</organism>
<evidence type="ECO:0000313" key="2">
    <source>
        <dbReference type="EMBL" id="KAL2711759.1"/>
    </source>
</evidence>
<feature type="compositionally biased region" description="Basic and acidic residues" evidence="1">
    <location>
        <begin position="83"/>
        <end position="96"/>
    </location>
</feature>
<gene>
    <name evidence="2" type="ORF">V1478_018780</name>
</gene>
<feature type="region of interest" description="Disordered" evidence="1">
    <location>
        <begin position="29"/>
        <end position="96"/>
    </location>
</feature>
<comment type="caution">
    <text evidence="2">The sequence shown here is derived from an EMBL/GenBank/DDBJ whole genome shotgun (WGS) entry which is preliminary data.</text>
</comment>
<accession>A0ABD1ZTT1</accession>
<name>A0ABD1ZTT1_VESSQ</name>
<feature type="non-terminal residue" evidence="2">
    <location>
        <position position="222"/>
    </location>
</feature>
<reference evidence="2 3" key="1">
    <citation type="journal article" date="2024" name="Ann. Entomol. Soc. Am.">
        <title>Genomic analyses of the southern and eastern yellowjacket wasps (Hymenoptera: Vespidae) reveal evolutionary signatures of social life.</title>
        <authorList>
            <person name="Catto M.A."/>
            <person name="Caine P.B."/>
            <person name="Orr S.E."/>
            <person name="Hunt B.G."/>
            <person name="Goodisman M.A.D."/>
        </authorList>
    </citation>
    <scope>NUCLEOTIDE SEQUENCE [LARGE SCALE GENOMIC DNA]</scope>
    <source>
        <strain evidence="2">233</strain>
        <tissue evidence="2">Head and thorax</tissue>
    </source>
</reference>
<dbReference type="AlphaFoldDB" id="A0ABD1ZTT1"/>
<dbReference type="EMBL" id="JAUDFV010000173">
    <property type="protein sequence ID" value="KAL2711759.1"/>
    <property type="molecule type" value="Genomic_DNA"/>
</dbReference>
<evidence type="ECO:0000313" key="3">
    <source>
        <dbReference type="Proteomes" id="UP001607302"/>
    </source>
</evidence>
<dbReference type="Proteomes" id="UP001607302">
    <property type="component" value="Unassembled WGS sequence"/>
</dbReference>
<feature type="compositionally biased region" description="Gly residues" evidence="1">
    <location>
        <begin position="39"/>
        <end position="77"/>
    </location>
</feature>